<reference evidence="2" key="2">
    <citation type="journal article" date="2021" name="PeerJ">
        <title>Extensive microbial diversity within the chicken gut microbiome revealed by metagenomics and culture.</title>
        <authorList>
            <person name="Gilroy R."/>
            <person name="Ravi A."/>
            <person name="Getino M."/>
            <person name="Pursley I."/>
            <person name="Horton D.L."/>
            <person name="Alikhan N.F."/>
            <person name="Baker D."/>
            <person name="Gharbi K."/>
            <person name="Hall N."/>
            <person name="Watson M."/>
            <person name="Adriaenssens E.M."/>
            <person name="Foster-Nyarko E."/>
            <person name="Jarju S."/>
            <person name="Secka A."/>
            <person name="Antonio M."/>
            <person name="Oren A."/>
            <person name="Chaudhuri R.R."/>
            <person name="La Ragione R."/>
            <person name="Hildebrand F."/>
            <person name="Pallen M.J."/>
        </authorList>
    </citation>
    <scope>NUCLEOTIDE SEQUENCE</scope>
    <source>
        <strain evidence="2">CHK197-8231</strain>
    </source>
</reference>
<keyword evidence="1" id="KW-1133">Transmembrane helix</keyword>
<sequence>MIEKKKIFYRVIFIVNILFILFLVGYYGYRLIHYYQLEHKKESELVTLNDYLTQPRNIVVEGDGLYQDEKEYYYAGKNVSNYVSYSGYLFRVIKIREDGAIVMTTDDTYTLLSWGEDSAYDTSYARKWLANISEVPQSGVFEKTLWQPEQYLVTTEVCTDTIANVKKLSCKKKIDSDYVGLFSMEDYQRSGGLSGFLNNGTNFWTSNASKTGNWFISNKGGLNENEVENQSRMYGVRPTITLKASLPVLGGNGSKEQPYIIENHPVASLASAYVGGYVRYSGQMFRIIGKNNNEVRLALNGVITTDQVPVERIFSRKTNQYNPKEYQSVAQYLNQTYYRTLQHPEYLVEGAWNIGNYGDINYDYATTSQHTVNAKIGMLQVGDLFVEDVPNVFLLNGSGDEEMIYTITEQGSLYLDEIKTKKQIRPVLNMLPTVAVLSGTGTEQDPYVVGEA</sequence>
<evidence type="ECO:0000313" key="2">
    <source>
        <dbReference type="EMBL" id="HIU22396.1"/>
    </source>
</evidence>
<dbReference type="Proteomes" id="UP000824087">
    <property type="component" value="Unassembled WGS sequence"/>
</dbReference>
<keyword evidence="1" id="KW-0812">Transmembrane</keyword>
<feature type="transmembrane region" description="Helical" evidence="1">
    <location>
        <begin position="7"/>
        <end position="29"/>
    </location>
</feature>
<name>A0A9D1HTK3_9BACT</name>
<dbReference type="EMBL" id="DVML01000012">
    <property type="protein sequence ID" value="HIU22396.1"/>
    <property type="molecule type" value="Genomic_DNA"/>
</dbReference>
<comment type="caution">
    <text evidence="2">The sequence shown here is derived from an EMBL/GenBank/DDBJ whole genome shotgun (WGS) entry which is preliminary data.</text>
</comment>
<evidence type="ECO:0000313" key="3">
    <source>
        <dbReference type="Proteomes" id="UP000824087"/>
    </source>
</evidence>
<dbReference type="AlphaFoldDB" id="A0A9D1HTK3"/>
<proteinExistence type="predicted"/>
<keyword evidence="1" id="KW-0472">Membrane</keyword>
<accession>A0A9D1HTK3</accession>
<reference evidence="2" key="1">
    <citation type="submission" date="2020-10" db="EMBL/GenBank/DDBJ databases">
        <authorList>
            <person name="Gilroy R."/>
        </authorList>
    </citation>
    <scope>NUCLEOTIDE SEQUENCE</scope>
    <source>
        <strain evidence="2">CHK197-8231</strain>
    </source>
</reference>
<gene>
    <name evidence="2" type="ORF">IAD49_02310</name>
</gene>
<organism evidence="2 3">
    <name type="scientific">Candidatus Fimihabitans intestinipullorum</name>
    <dbReference type="NCBI Taxonomy" id="2840820"/>
    <lineage>
        <taxon>Bacteria</taxon>
        <taxon>Bacillati</taxon>
        <taxon>Mycoplasmatota</taxon>
        <taxon>Mycoplasmatota incertae sedis</taxon>
        <taxon>Candidatus Fimihabitans</taxon>
    </lineage>
</organism>
<evidence type="ECO:0000256" key="1">
    <source>
        <dbReference type="SAM" id="Phobius"/>
    </source>
</evidence>
<protein>
    <submittedName>
        <fullName evidence="2">Uncharacterized protein</fullName>
    </submittedName>
</protein>